<dbReference type="Proteomes" id="UP000002899">
    <property type="component" value="Apicoplast Pltd"/>
</dbReference>
<protein>
    <submittedName>
        <fullName evidence="3">Ribosomal protein S11</fullName>
    </submittedName>
</protein>
<evidence type="ECO:0000256" key="1">
    <source>
        <dbReference type="ARBA" id="ARBA00022980"/>
    </source>
</evidence>
<dbReference type="RefSeq" id="YP_009363172.1">
    <property type="nucleotide sequence ID" value="NC_034636.1"/>
</dbReference>
<dbReference type="VEuPathDB" id="PiroplasmaDB:BmR1_api00410"/>
<dbReference type="GO" id="GO:0005840">
    <property type="term" value="C:ribosome"/>
    <property type="evidence" value="ECO:0007669"/>
    <property type="project" value="UniProtKB-KW"/>
</dbReference>
<evidence type="ECO:0000313" key="4">
    <source>
        <dbReference type="Proteomes" id="UP000002899"/>
    </source>
</evidence>
<keyword evidence="3" id="KW-0934">Plastid</keyword>
<sequence length="132" mass="15956">MSNKLNIISYISFKRRNIFITVYKTTNDIFKNNIKFIKVLYSSSCGSKSFINSNKLCNDSIKLLLFKFIFFLIKNKLYNISLIIEGKNYFSKKIIEYLFKIKKIDSKFKIDYFNNYFKFSYNGCRVKKRRYL</sequence>
<accession>A0A068W7J8</accession>
<dbReference type="GO" id="GO:0003735">
    <property type="term" value="F:structural constituent of ribosome"/>
    <property type="evidence" value="ECO:0007669"/>
    <property type="project" value="InterPro"/>
</dbReference>
<dbReference type="GO" id="GO:0006412">
    <property type="term" value="P:translation"/>
    <property type="evidence" value="ECO:0007669"/>
    <property type="project" value="InterPro"/>
</dbReference>
<organism evidence="3 4">
    <name type="scientific">Babesia microti (strain RI)</name>
    <dbReference type="NCBI Taxonomy" id="1133968"/>
    <lineage>
        <taxon>Eukaryota</taxon>
        <taxon>Sar</taxon>
        <taxon>Alveolata</taxon>
        <taxon>Apicomplexa</taxon>
        <taxon>Aconoidasida</taxon>
        <taxon>Piroplasmida</taxon>
        <taxon>Babesiidae</taxon>
        <taxon>Babesia</taxon>
    </lineage>
</organism>
<evidence type="ECO:0000313" key="3">
    <source>
        <dbReference type="EMBL" id="CDR32603.1"/>
    </source>
</evidence>
<proteinExistence type="predicted"/>
<gene>
    <name evidence="3" type="primary">rps11</name>
</gene>
<dbReference type="SUPFAM" id="SSF53137">
    <property type="entry name" value="Translational machinery components"/>
    <property type="match status" value="1"/>
</dbReference>
<keyword evidence="3" id="KW-0933">Apicoplast</keyword>
<reference evidence="3" key="1">
    <citation type="submission" date="2014-04" db="EMBL/GenBank/DDBJ databases">
        <title>Structure and function of the apicoplast genome of the human pathogen Babesia microti.</title>
        <authorList>
            <person name="Garg A."/>
            <person name="Stein A."/>
            <person name="Zhao W."/>
            <person name="Dwivedi A."/>
            <person name="Frutos R."/>
            <person name="Cornillot E."/>
            <person name="Ben Mamoun C."/>
        </authorList>
    </citation>
    <scope>NUCLEOTIDE SEQUENCE [LARGE SCALE GENOMIC DNA]</scope>
    <source>
        <strain evidence="3">RI</strain>
    </source>
</reference>
<dbReference type="InterPro" id="IPR036967">
    <property type="entry name" value="Ribosomal_uS11_sf"/>
</dbReference>
<keyword evidence="1 3" id="KW-0689">Ribosomal protein</keyword>
<dbReference type="EMBL" id="LK028575">
    <property type="protein sequence ID" value="CDR32603.1"/>
    <property type="molecule type" value="Genomic_DNA"/>
</dbReference>
<dbReference type="GeneID" id="32877939"/>
<dbReference type="KEGG" id="bmic:B661_pgp14"/>
<name>A0A068W7J8_BABMR</name>
<evidence type="ECO:0000256" key="2">
    <source>
        <dbReference type="ARBA" id="ARBA00023274"/>
    </source>
</evidence>
<geneLocation type="apicoplast" evidence="3"/>
<keyword evidence="2" id="KW-0687">Ribonucleoprotein</keyword>
<keyword evidence="4" id="KW-1185">Reference proteome</keyword>
<dbReference type="AlphaFoldDB" id="A0A068W7J8"/>
<dbReference type="GO" id="GO:1990904">
    <property type="term" value="C:ribonucleoprotein complex"/>
    <property type="evidence" value="ECO:0007669"/>
    <property type="project" value="UniProtKB-KW"/>
</dbReference>
<dbReference type="Gene3D" id="3.30.420.80">
    <property type="entry name" value="Ribosomal protein S11"/>
    <property type="match status" value="1"/>
</dbReference>